<keyword evidence="3" id="KW-1185">Reference proteome</keyword>
<evidence type="ECO:0000313" key="3">
    <source>
        <dbReference type="Proteomes" id="UP001500909"/>
    </source>
</evidence>
<name>A0ABN1AWR1_9ACTN</name>
<gene>
    <name evidence="2" type="ORF">GCM10010361_57860</name>
</gene>
<evidence type="ECO:0000256" key="1">
    <source>
        <dbReference type="SAM" id="Phobius"/>
    </source>
</evidence>
<protein>
    <submittedName>
        <fullName evidence="2">Uncharacterized protein</fullName>
    </submittedName>
</protein>
<keyword evidence="1" id="KW-1133">Transmembrane helix</keyword>
<evidence type="ECO:0000313" key="2">
    <source>
        <dbReference type="EMBL" id="GAA0485445.1"/>
    </source>
</evidence>
<feature type="transmembrane region" description="Helical" evidence="1">
    <location>
        <begin position="39"/>
        <end position="60"/>
    </location>
</feature>
<dbReference type="EMBL" id="BAAABY010000044">
    <property type="protein sequence ID" value="GAA0485445.1"/>
    <property type="molecule type" value="Genomic_DNA"/>
</dbReference>
<keyword evidence="1" id="KW-0812">Transmembrane</keyword>
<feature type="transmembrane region" description="Helical" evidence="1">
    <location>
        <begin position="96"/>
        <end position="116"/>
    </location>
</feature>
<feature type="transmembrane region" description="Helical" evidence="1">
    <location>
        <begin position="72"/>
        <end position="90"/>
    </location>
</feature>
<accession>A0ABN1AWR1</accession>
<comment type="caution">
    <text evidence="2">The sequence shown here is derived from an EMBL/GenBank/DDBJ whole genome shotgun (WGS) entry which is preliminary data.</text>
</comment>
<reference evidence="2 3" key="1">
    <citation type="journal article" date="2019" name="Int. J. Syst. Evol. Microbiol.">
        <title>The Global Catalogue of Microorganisms (GCM) 10K type strain sequencing project: providing services to taxonomists for standard genome sequencing and annotation.</title>
        <authorList>
            <consortium name="The Broad Institute Genomics Platform"/>
            <consortium name="The Broad Institute Genome Sequencing Center for Infectious Disease"/>
            <person name="Wu L."/>
            <person name="Ma J."/>
        </authorList>
    </citation>
    <scope>NUCLEOTIDE SEQUENCE [LARGE SCALE GENOMIC DNA]</scope>
    <source>
        <strain evidence="2 3">JCM 4805</strain>
    </source>
</reference>
<proteinExistence type="predicted"/>
<organism evidence="2 3">
    <name type="scientific">Streptomyces olivaceiscleroticus</name>
    <dbReference type="NCBI Taxonomy" id="68245"/>
    <lineage>
        <taxon>Bacteria</taxon>
        <taxon>Bacillati</taxon>
        <taxon>Actinomycetota</taxon>
        <taxon>Actinomycetes</taxon>
        <taxon>Kitasatosporales</taxon>
        <taxon>Streptomycetaceae</taxon>
        <taxon>Streptomyces</taxon>
    </lineage>
</organism>
<keyword evidence="1" id="KW-0472">Membrane</keyword>
<dbReference type="Proteomes" id="UP001500909">
    <property type="component" value="Unassembled WGS sequence"/>
</dbReference>
<sequence>MAVFGGCALVMGVTGLLAPGALLAALGFADPAVRAPADHTRTFLTASSMASLNMGAYYLLAAAADWRAFFRWTVPFRLLTCAVFTAAVISGAAPTGFLGVGLWEGAGAAVTGYALLREGRLRGRRGTSYGG</sequence>
<dbReference type="RefSeq" id="WP_346098462.1">
    <property type="nucleotide sequence ID" value="NZ_BAAABY010000044.1"/>
</dbReference>